<feature type="non-terminal residue" evidence="4">
    <location>
        <position position="190"/>
    </location>
</feature>
<dbReference type="InterPro" id="IPR051368">
    <property type="entry name" value="SerProtInhib-TIL_Domain"/>
</dbReference>
<dbReference type="SUPFAM" id="SSF57567">
    <property type="entry name" value="Serine protease inhibitors"/>
    <property type="match status" value="2"/>
</dbReference>
<proteinExistence type="predicted"/>
<dbReference type="Pfam" id="PF01826">
    <property type="entry name" value="TIL"/>
    <property type="match status" value="2"/>
</dbReference>
<reference evidence="4" key="1">
    <citation type="submission" date="2021-02" db="EMBL/GenBank/DDBJ databases">
        <authorList>
            <person name="Nowell W R."/>
        </authorList>
    </citation>
    <scope>NUCLEOTIDE SEQUENCE</scope>
</reference>
<dbReference type="AlphaFoldDB" id="A0A816HFL9"/>
<evidence type="ECO:0000259" key="3">
    <source>
        <dbReference type="Pfam" id="PF01826"/>
    </source>
</evidence>
<dbReference type="CDD" id="cd19941">
    <property type="entry name" value="TIL"/>
    <property type="match status" value="2"/>
</dbReference>
<keyword evidence="1" id="KW-0646">Protease inhibitor</keyword>
<dbReference type="GO" id="GO:0030414">
    <property type="term" value="F:peptidase inhibitor activity"/>
    <property type="evidence" value="ECO:0007669"/>
    <property type="project" value="UniProtKB-KW"/>
</dbReference>
<dbReference type="Proteomes" id="UP000663828">
    <property type="component" value="Unassembled WGS sequence"/>
</dbReference>
<feature type="non-terminal residue" evidence="4">
    <location>
        <position position="1"/>
    </location>
</feature>
<dbReference type="Gene3D" id="2.10.25.10">
    <property type="entry name" value="Laminin"/>
    <property type="match status" value="2"/>
</dbReference>
<evidence type="ECO:0000313" key="4">
    <source>
        <dbReference type="EMBL" id="CAF1685290.1"/>
    </source>
</evidence>
<feature type="domain" description="TIL" evidence="3">
    <location>
        <begin position="149"/>
        <end position="190"/>
    </location>
</feature>
<evidence type="ECO:0000256" key="2">
    <source>
        <dbReference type="ARBA" id="ARBA00023157"/>
    </source>
</evidence>
<feature type="domain" description="TIL" evidence="3">
    <location>
        <begin position="81"/>
        <end position="141"/>
    </location>
</feature>
<name>A0A816HFL9_ADIRI</name>
<gene>
    <name evidence="4" type="ORF">XAT740_LOCUS61733</name>
</gene>
<dbReference type="InterPro" id="IPR002919">
    <property type="entry name" value="TIL_dom"/>
</dbReference>
<comment type="caution">
    <text evidence="4">The sequence shown here is derived from an EMBL/GenBank/DDBJ whole genome shotgun (WGS) entry which is preliminary data.</text>
</comment>
<evidence type="ECO:0000313" key="5">
    <source>
        <dbReference type="Proteomes" id="UP000663828"/>
    </source>
</evidence>
<keyword evidence="2" id="KW-1015">Disulfide bond</keyword>
<sequence length="190" mass="20970">KLHMNITEISENGSIVHTYCYGKIDPQTDRNHSCSMYDWLYQSDLSSNSTDQYTYVSQVSIGSHLAYEIIIDIDLDGTVTCGANEYLVRCSHPIVCQPSCTDPDRVPCPTVACIRGCECTQGYIRSTDETEDNPCIPISECQNQNKSTCAMNEVESECANPCQPSCGELKREPCPTFTCSKGCICADGFV</sequence>
<organism evidence="4 5">
    <name type="scientific">Adineta ricciae</name>
    <name type="common">Rotifer</name>
    <dbReference type="NCBI Taxonomy" id="249248"/>
    <lineage>
        <taxon>Eukaryota</taxon>
        <taxon>Metazoa</taxon>
        <taxon>Spiralia</taxon>
        <taxon>Gnathifera</taxon>
        <taxon>Rotifera</taxon>
        <taxon>Eurotatoria</taxon>
        <taxon>Bdelloidea</taxon>
        <taxon>Adinetida</taxon>
        <taxon>Adinetidae</taxon>
        <taxon>Adineta</taxon>
    </lineage>
</organism>
<accession>A0A816HFL9</accession>
<dbReference type="InterPro" id="IPR036084">
    <property type="entry name" value="Ser_inhib-like_sf"/>
</dbReference>
<evidence type="ECO:0000256" key="1">
    <source>
        <dbReference type="ARBA" id="ARBA00022690"/>
    </source>
</evidence>
<keyword evidence="5" id="KW-1185">Reference proteome</keyword>
<dbReference type="EMBL" id="CAJNOR010016539">
    <property type="protein sequence ID" value="CAF1685290.1"/>
    <property type="molecule type" value="Genomic_DNA"/>
</dbReference>
<dbReference type="PANTHER" id="PTHR23259">
    <property type="entry name" value="RIDDLE"/>
    <property type="match status" value="1"/>
</dbReference>
<dbReference type="PANTHER" id="PTHR23259:SF70">
    <property type="entry name" value="ACCESSORY GLAND PROTEIN ACP62F-RELATED"/>
    <property type="match status" value="1"/>
</dbReference>
<protein>
    <recommendedName>
        <fullName evidence="3">TIL domain-containing protein</fullName>
    </recommendedName>
</protein>